<gene>
    <name evidence="2" type="ORF">A3B19_03400</name>
</gene>
<evidence type="ECO:0000313" key="2">
    <source>
        <dbReference type="EMBL" id="OGF87249.1"/>
    </source>
</evidence>
<evidence type="ECO:0000256" key="1">
    <source>
        <dbReference type="SAM" id="MobiDB-lite"/>
    </source>
</evidence>
<protein>
    <submittedName>
        <fullName evidence="2">Uncharacterized protein</fullName>
    </submittedName>
</protein>
<reference evidence="2 3" key="1">
    <citation type="journal article" date="2016" name="Nat. Commun.">
        <title>Thousands of microbial genomes shed light on interconnected biogeochemical processes in an aquifer system.</title>
        <authorList>
            <person name="Anantharaman K."/>
            <person name="Brown C.T."/>
            <person name="Hug L.A."/>
            <person name="Sharon I."/>
            <person name="Castelle C.J."/>
            <person name="Probst A.J."/>
            <person name="Thomas B.C."/>
            <person name="Singh A."/>
            <person name="Wilkins M.J."/>
            <person name="Karaoz U."/>
            <person name="Brodie E.L."/>
            <person name="Williams K.H."/>
            <person name="Hubbard S.S."/>
            <person name="Banfield J.F."/>
        </authorList>
    </citation>
    <scope>NUCLEOTIDE SEQUENCE [LARGE SCALE GENOMIC DNA]</scope>
</reference>
<organism evidence="2 3">
    <name type="scientific">Candidatus Giovannonibacteria bacterium RIFCSPLOWO2_01_FULL_46_32</name>
    <dbReference type="NCBI Taxonomy" id="1798353"/>
    <lineage>
        <taxon>Bacteria</taxon>
        <taxon>Candidatus Giovannoniibacteriota</taxon>
    </lineage>
</organism>
<dbReference type="AlphaFoldDB" id="A0A1F5XHB6"/>
<comment type="caution">
    <text evidence="2">The sequence shown here is derived from an EMBL/GenBank/DDBJ whole genome shotgun (WGS) entry which is preliminary data.</text>
</comment>
<feature type="region of interest" description="Disordered" evidence="1">
    <location>
        <begin position="1"/>
        <end position="35"/>
    </location>
</feature>
<dbReference type="EMBL" id="MFIF01000006">
    <property type="protein sequence ID" value="OGF87249.1"/>
    <property type="molecule type" value="Genomic_DNA"/>
</dbReference>
<proteinExistence type="predicted"/>
<sequence>MQINDGDTFSGEGEGGLDPVRGRARAARPKGLKGGLPLTGLTYFWGFARIGIVLSTGKICLIL</sequence>
<feature type="compositionally biased region" description="Basic residues" evidence="1">
    <location>
        <begin position="22"/>
        <end position="31"/>
    </location>
</feature>
<evidence type="ECO:0000313" key="3">
    <source>
        <dbReference type="Proteomes" id="UP000177346"/>
    </source>
</evidence>
<name>A0A1F5XHB6_9BACT</name>
<accession>A0A1F5XHB6</accession>
<dbReference type="Proteomes" id="UP000177346">
    <property type="component" value="Unassembled WGS sequence"/>
</dbReference>